<organism evidence="3 4">
    <name type="scientific">Mortierella polycephala</name>
    <dbReference type="NCBI Taxonomy" id="41804"/>
    <lineage>
        <taxon>Eukaryota</taxon>
        <taxon>Fungi</taxon>
        <taxon>Fungi incertae sedis</taxon>
        <taxon>Mucoromycota</taxon>
        <taxon>Mortierellomycotina</taxon>
        <taxon>Mortierellomycetes</taxon>
        <taxon>Mortierellales</taxon>
        <taxon>Mortierellaceae</taxon>
        <taxon>Mortierella</taxon>
    </lineage>
</organism>
<evidence type="ECO:0000256" key="1">
    <source>
        <dbReference type="SAM" id="MobiDB-lite"/>
    </source>
</evidence>
<evidence type="ECO:0000313" key="4">
    <source>
        <dbReference type="Proteomes" id="UP000726737"/>
    </source>
</evidence>
<comment type="caution">
    <text evidence="3">The sequence shown here is derived from an EMBL/GenBank/DDBJ whole genome shotgun (WGS) entry which is preliminary data.</text>
</comment>
<feature type="region of interest" description="Disordered" evidence="1">
    <location>
        <begin position="52"/>
        <end position="98"/>
    </location>
</feature>
<feature type="region of interest" description="Disordered" evidence="1">
    <location>
        <begin position="161"/>
        <end position="197"/>
    </location>
</feature>
<keyword evidence="4" id="KW-1185">Reference proteome</keyword>
<keyword evidence="2" id="KW-1133">Transmembrane helix</keyword>
<sequence length="378" mass="40935">MAISPRSIFGGQALLEPESEPYPSFQSFFSLPSSPAERGISFEQMLMANSAVAAQESTAKDHPLSTRPRSAARSPKLGQEATEIAAEQPGSDLQDTRDKTGVAYDNHNGLLSSTSGYTSPPDSDPASIKTILSVAGHIPGTNLEDMEEECLDYRLKGRSRVSRGGSMDAARRSTSKSRLSALSRPSSPKMNNSHSSEMLPLSEFLSQPMDDAHVNLQPSASTSHRMNSAAANPNYRRYSPPPTTPPPALLISNQTGRIPITTAAGEFSGFQQYTPRCKDAKDGGHSRMSSHERPMTNGIGHLQETQLPSVDSGMAGNGQDHDEDEYLTQGKPIRNYNIFPGRNMFFCGGRIMTSRDFSAFIMAIMLILIPTGLFLGFT</sequence>
<dbReference type="Proteomes" id="UP000726737">
    <property type="component" value="Unassembled WGS sequence"/>
</dbReference>
<gene>
    <name evidence="3" type="ORF">BG011_000885</name>
</gene>
<feature type="transmembrane region" description="Helical" evidence="2">
    <location>
        <begin position="357"/>
        <end position="377"/>
    </location>
</feature>
<feature type="compositionally biased region" description="Polar residues" evidence="1">
    <location>
        <begin position="109"/>
        <end position="121"/>
    </location>
</feature>
<dbReference type="EMBL" id="JAAAJA010001200">
    <property type="protein sequence ID" value="KAG0247818.1"/>
    <property type="molecule type" value="Genomic_DNA"/>
</dbReference>
<evidence type="ECO:0000256" key="2">
    <source>
        <dbReference type="SAM" id="Phobius"/>
    </source>
</evidence>
<protein>
    <submittedName>
        <fullName evidence="3">Uncharacterized protein</fullName>
    </submittedName>
</protein>
<feature type="region of interest" description="Disordered" evidence="1">
    <location>
        <begin position="278"/>
        <end position="298"/>
    </location>
</feature>
<reference evidence="3" key="1">
    <citation type="journal article" date="2020" name="Fungal Divers.">
        <title>Resolving the Mortierellaceae phylogeny through synthesis of multi-gene phylogenetics and phylogenomics.</title>
        <authorList>
            <person name="Vandepol N."/>
            <person name="Liber J."/>
            <person name="Desiro A."/>
            <person name="Na H."/>
            <person name="Kennedy M."/>
            <person name="Barry K."/>
            <person name="Grigoriev I.V."/>
            <person name="Miller A.N."/>
            <person name="O'Donnell K."/>
            <person name="Stajich J.E."/>
            <person name="Bonito G."/>
        </authorList>
    </citation>
    <scope>NUCLEOTIDE SEQUENCE</scope>
    <source>
        <strain evidence="3">KOD948</strain>
    </source>
</reference>
<feature type="compositionally biased region" description="Basic and acidic residues" evidence="1">
    <location>
        <begin position="278"/>
        <end position="294"/>
    </location>
</feature>
<feature type="region of interest" description="Disordered" evidence="1">
    <location>
        <begin position="105"/>
        <end position="124"/>
    </location>
</feature>
<feature type="non-terminal residue" evidence="3">
    <location>
        <position position="378"/>
    </location>
</feature>
<dbReference type="OrthoDB" id="9909019at2759"/>
<keyword evidence="2" id="KW-0812">Transmembrane</keyword>
<proteinExistence type="predicted"/>
<keyword evidence="2" id="KW-0472">Membrane</keyword>
<feature type="compositionally biased region" description="Low complexity" evidence="1">
    <location>
        <begin position="176"/>
        <end position="189"/>
    </location>
</feature>
<evidence type="ECO:0000313" key="3">
    <source>
        <dbReference type="EMBL" id="KAG0247818.1"/>
    </source>
</evidence>
<accession>A0A9P6PJV8</accession>
<dbReference type="AlphaFoldDB" id="A0A9P6PJV8"/>
<name>A0A9P6PJV8_9FUNG</name>